<organism evidence="2">
    <name type="scientific">Panicum hallii</name>
    <dbReference type="NCBI Taxonomy" id="206008"/>
    <lineage>
        <taxon>Eukaryota</taxon>
        <taxon>Viridiplantae</taxon>
        <taxon>Streptophyta</taxon>
        <taxon>Embryophyta</taxon>
        <taxon>Tracheophyta</taxon>
        <taxon>Spermatophyta</taxon>
        <taxon>Magnoliopsida</taxon>
        <taxon>Liliopsida</taxon>
        <taxon>Poales</taxon>
        <taxon>Poaceae</taxon>
        <taxon>PACMAD clade</taxon>
        <taxon>Panicoideae</taxon>
        <taxon>Panicodae</taxon>
        <taxon>Paniceae</taxon>
        <taxon>Panicinae</taxon>
        <taxon>Panicum</taxon>
        <taxon>Panicum sect. Panicum</taxon>
    </lineage>
</organism>
<protein>
    <submittedName>
        <fullName evidence="2">Uncharacterized protein</fullName>
    </submittedName>
</protein>
<sequence length="128" mass="13097">MKQLPGVVADQSARICDRSIEFGRLRFGVGRRSNSCKDNPRGRVPPSPFLGSSSSAVAPGGGAEAMAVAAGGIASHPLCAVPVPCASLARSGGSSRPLTYAAASRGGGWESQRQLGTRDFELQQAATL</sequence>
<feature type="region of interest" description="Disordered" evidence="1">
    <location>
        <begin position="92"/>
        <end position="116"/>
    </location>
</feature>
<evidence type="ECO:0000313" key="2">
    <source>
        <dbReference type="EMBL" id="PVH65618.1"/>
    </source>
</evidence>
<dbReference type="EMBL" id="CM008046">
    <property type="protein sequence ID" value="PVH65618.1"/>
    <property type="molecule type" value="Genomic_DNA"/>
</dbReference>
<proteinExistence type="predicted"/>
<accession>A0A2T8KTV5</accession>
<dbReference type="Proteomes" id="UP000243499">
    <property type="component" value="Chromosome 1"/>
</dbReference>
<evidence type="ECO:0000256" key="1">
    <source>
        <dbReference type="SAM" id="MobiDB-lite"/>
    </source>
</evidence>
<dbReference type="Gramene" id="PVH65618">
    <property type="protein sequence ID" value="PVH65618"/>
    <property type="gene ID" value="PAHAL_1G039200"/>
</dbReference>
<gene>
    <name evidence="2" type="ORF">PAHAL_1G039200</name>
</gene>
<reference evidence="2" key="1">
    <citation type="submission" date="2018-04" db="EMBL/GenBank/DDBJ databases">
        <title>WGS assembly of Panicum hallii.</title>
        <authorList>
            <person name="Lovell J."/>
            <person name="Jenkins J."/>
            <person name="Lowry D."/>
            <person name="Mamidi S."/>
            <person name="Sreedasyam A."/>
            <person name="Weng X."/>
            <person name="Barry K."/>
            <person name="Bonette J."/>
            <person name="Campitelli B."/>
            <person name="Daum C."/>
            <person name="Gordon S."/>
            <person name="Gould B."/>
            <person name="Lipzen A."/>
            <person name="Macqueen A."/>
            <person name="Palacio-Mejia J."/>
            <person name="Plott C."/>
            <person name="Shakirov E."/>
            <person name="Shu S."/>
            <person name="Yoshinaga Y."/>
            <person name="Zane M."/>
            <person name="Rokhsar D."/>
            <person name="Grimwood J."/>
            <person name="Schmutz J."/>
            <person name="Juenger T."/>
        </authorList>
    </citation>
    <scope>NUCLEOTIDE SEQUENCE [LARGE SCALE GENOMIC DNA]</scope>
    <source>
        <strain evidence="2">FIL2</strain>
    </source>
</reference>
<dbReference type="AlphaFoldDB" id="A0A2T8KTV5"/>
<name>A0A2T8KTV5_9POAL</name>